<evidence type="ECO:0000313" key="1">
    <source>
        <dbReference type="EMBL" id="EDL80118.1"/>
    </source>
</evidence>
<dbReference type="AlphaFoldDB" id="A6HQ17"/>
<evidence type="ECO:0000313" key="2">
    <source>
        <dbReference type="Proteomes" id="UP000234681"/>
    </source>
</evidence>
<dbReference type="EMBL" id="CH473949">
    <property type="protein sequence ID" value="EDL80118.1"/>
    <property type="molecule type" value="Genomic_DNA"/>
</dbReference>
<accession>A6HQ17</accession>
<dbReference type="Proteomes" id="UP000234681">
    <property type="component" value="Chromosome 3"/>
</dbReference>
<proteinExistence type="predicted"/>
<sequence>MPENLEPLMIRARKNAVNPTSRLNKHGGMSPRFDMQLNDLEHEKITSVWFYCTDNRS</sequence>
<reference evidence="2" key="1">
    <citation type="submission" date="2005-09" db="EMBL/GenBank/DDBJ databases">
        <authorList>
            <person name="Mural R.J."/>
            <person name="Li P.W."/>
            <person name="Adams M.D."/>
            <person name="Amanatides P.G."/>
            <person name="Baden-Tillson H."/>
            <person name="Barnstead M."/>
            <person name="Chin S.H."/>
            <person name="Dew I."/>
            <person name="Evans C.A."/>
            <person name="Ferriera S."/>
            <person name="Flanigan M."/>
            <person name="Fosler C."/>
            <person name="Glodek A."/>
            <person name="Gu Z."/>
            <person name="Holt R.A."/>
            <person name="Jennings D."/>
            <person name="Kraft C.L."/>
            <person name="Lu F."/>
            <person name="Nguyen T."/>
            <person name="Nusskern D.R."/>
            <person name="Pfannkoch C.M."/>
            <person name="Sitter C."/>
            <person name="Sutton G.G."/>
            <person name="Venter J.C."/>
            <person name="Wang Z."/>
            <person name="Woodage T."/>
            <person name="Zheng X.H."/>
            <person name="Zhong F."/>
        </authorList>
    </citation>
    <scope>NUCLEOTIDE SEQUENCE [LARGE SCALE GENOMIC DNA]</scope>
    <source>
        <strain>BN</strain>
        <strain evidence="2">Sprague-Dawley</strain>
    </source>
</reference>
<organism evidence="1 2">
    <name type="scientific">Rattus norvegicus</name>
    <name type="common">Rat</name>
    <dbReference type="NCBI Taxonomy" id="10116"/>
    <lineage>
        <taxon>Eukaryota</taxon>
        <taxon>Metazoa</taxon>
        <taxon>Chordata</taxon>
        <taxon>Craniata</taxon>
        <taxon>Vertebrata</taxon>
        <taxon>Euteleostomi</taxon>
        <taxon>Mammalia</taxon>
        <taxon>Eutheria</taxon>
        <taxon>Euarchontoglires</taxon>
        <taxon>Glires</taxon>
        <taxon>Rodentia</taxon>
        <taxon>Myomorpha</taxon>
        <taxon>Muroidea</taxon>
        <taxon>Muridae</taxon>
        <taxon>Murinae</taxon>
        <taxon>Rattus</taxon>
    </lineage>
</organism>
<name>A6HQ17_RAT</name>
<gene>
    <name evidence="1" type="ORF">rCG_26545</name>
</gene>
<protein>
    <submittedName>
        <fullName evidence="1">RCG26545</fullName>
    </submittedName>
</protein>